<feature type="chain" id="PRO_5007378026" evidence="1">
    <location>
        <begin position="19"/>
        <end position="105"/>
    </location>
</feature>
<keyword evidence="2" id="KW-0808">Transferase</keyword>
<keyword evidence="1" id="KW-0732">Signal</keyword>
<dbReference type="GO" id="GO:0016301">
    <property type="term" value="F:kinase activity"/>
    <property type="evidence" value="ECO:0007669"/>
    <property type="project" value="UniProtKB-KW"/>
</dbReference>
<evidence type="ECO:0000256" key="1">
    <source>
        <dbReference type="SAM" id="SignalP"/>
    </source>
</evidence>
<organism evidence="2">
    <name type="scientific">Pseudomonas saudimassiliensis</name>
    <dbReference type="NCBI Taxonomy" id="1461581"/>
    <lineage>
        <taxon>Bacteria</taxon>
        <taxon>Pseudomonadati</taxon>
        <taxon>Pseudomonadota</taxon>
        <taxon>Gammaproteobacteria</taxon>
        <taxon>Pseudomonadales</taxon>
        <taxon>Pseudomonadaceae</taxon>
        <taxon>Pseudomonas</taxon>
    </lineage>
</organism>
<proteinExistence type="predicted"/>
<gene>
    <name evidence="2" type="ORF">BN1049_02882</name>
</gene>
<dbReference type="PATRIC" id="fig|1461581.3.peg.2838"/>
<reference evidence="2" key="1">
    <citation type="submission" date="2014-07" db="EMBL/GenBank/DDBJ databases">
        <authorList>
            <person name="Urmite Genomes Urmite Genomes"/>
        </authorList>
    </citation>
    <scope>NUCLEOTIDE SEQUENCE</scope>
    <source>
        <strain evidence="2">12M76_air</strain>
    </source>
</reference>
<sequence length="105" mass="11245">MYQLLLSVGIALAGPALAAPFPIDIHLEPGAAEVSATTTDLSNIAAVKLTSHAQVPLRCAATFVNGPERPLPRRLRLAPGEEVVVTHEFTRQIIRVRVNIDCAPE</sequence>
<protein>
    <submittedName>
        <fullName evidence="2">3-phosphoglycerate kinase</fullName>
    </submittedName>
</protein>
<feature type="signal peptide" evidence="1">
    <location>
        <begin position="1"/>
        <end position="18"/>
    </location>
</feature>
<dbReference type="OrthoDB" id="6902574at2"/>
<dbReference type="EMBL" id="LM997413">
    <property type="protein sequence ID" value="CEA06494.1"/>
    <property type="molecule type" value="Genomic_DNA"/>
</dbReference>
<dbReference type="AlphaFoldDB" id="A0A078MJS2"/>
<accession>A0A078MJS2</accession>
<dbReference type="EMBL" id="LK391969">
    <property type="protein sequence ID" value="CEF27919.1"/>
    <property type="molecule type" value="Genomic_DNA"/>
</dbReference>
<dbReference type="RefSeq" id="WP_044501049.1">
    <property type="nucleotide sequence ID" value="NZ_LK391969.1"/>
</dbReference>
<keyword evidence="2" id="KW-0418">Kinase</keyword>
<evidence type="ECO:0000313" key="2">
    <source>
        <dbReference type="EMBL" id="CEA06494.1"/>
    </source>
</evidence>
<name>A0A078MJS2_9PSED</name>